<proteinExistence type="predicted"/>
<gene>
    <name evidence="1" type="ORF">HHT355_1894</name>
</gene>
<accession>A0A0H5SXL5</accession>
<keyword evidence="2" id="KW-1185">Reference proteome</keyword>
<evidence type="ECO:0000313" key="1">
    <source>
        <dbReference type="EMBL" id="CRZ35093.1"/>
    </source>
</evidence>
<evidence type="ECO:0000313" key="2">
    <source>
        <dbReference type="Proteomes" id="UP000236497"/>
    </source>
</evidence>
<sequence length="109" mass="12956">MSNREKQLHFFVNEEEDKIIKRKMKEAGIERLSVYLRKMAIEGYILKLDLSDLREAVRLLRINSNNLNQYVKKANEMGKVYAEDIQDVKQSQEELWRLMKDILARLSAI</sequence>
<dbReference type="OrthoDB" id="9804743at2"/>
<dbReference type="AlphaFoldDB" id="A0A0H5SXL5"/>
<protein>
    <submittedName>
        <fullName evidence="1">Uncharacterized protein</fullName>
    </submittedName>
</protein>
<dbReference type="RefSeq" id="WP_103203193.1">
    <property type="nucleotide sequence ID" value="NZ_CVTD020000019.1"/>
</dbReference>
<organism evidence="1 2">
    <name type="scientific">Herbinix hemicellulosilytica</name>
    <dbReference type="NCBI Taxonomy" id="1564487"/>
    <lineage>
        <taxon>Bacteria</taxon>
        <taxon>Bacillati</taxon>
        <taxon>Bacillota</taxon>
        <taxon>Clostridia</taxon>
        <taxon>Lachnospirales</taxon>
        <taxon>Lachnospiraceae</taxon>
        <taxon>Herbinix</taxon>
    </lineage>
</organism>
<dbReference type="InterPro" id="IPR053842">
    <property type="entry name" value="NikA-like"/>
</dbReference>
<reference evidence="1 2" key="1">
    <citation type="submission" date="2015-06" db="EMBL/GenBank/DDBJ databases">
        <authorList>
            <person name="Wibberg Daniel"/>
        </authorList>
    </citation>
    <scope>NUCLEOTIDE SEQUENCE [LARGE SCALE GENOMIC DNA]</scope>
    <source>
        <strain evidence="1 2">T3/55T</strain>
    </source>
</reference>
<dbReference type="Proteomes" id="UP000236497">
    <property type="component" value="Unassembled WGS sequence"/>
</dbReference>
<dbReference type="Pfam" id="PF21983">
    <property type="entry name" value="NikA-like"/>
    <property type="match status" value="1"/>
</dbReference>
<name>A0A0H5SXL5_HERHM</name>
<dbReference type="EMBL" id="CVTD020000019">
    <property type="protein sequence ID" value="CRZ35093.1"/>
    <property type="molecule type" value="Genomic_DNA"/>
</dbReference>